<dbReference type="EMBL" id="ML978969">
    <property type="protein sequence ID" value="KAF1928330.1"/>
    <property type="molecule type" value="Genomic_DNA"/>
</dbReference>
<dbReference type="OrthoDB" id="5327951at2759"/>
<organism evidence="2 3">
    <name type="scientific">Didymella exigua CBS 183.55</name>
    <dbReference type="NCBI Taxonomy" id="1150837"/>
    <lineage>
        <taxon>Eukaryota</taxon>
        <taxon>Fungi</taxon>
        <taxon>Dikarya</taxon>
        <taxon>Ascomycota</taxon>
        <taxon>Pezizomycotina</taxon>
        <taxon>Dothideomycetes</taxon>
        <taxon>Pleosporomycetidae</taxon>
        <taxon>Pleosporales</taxon>
        <taxon>Pleosporineae</taxon>
        <taxon>Didymellaceae</taxon>
        <taxon>Didymella</taxon>
    </lineage>
</organism>
<keyword evidence="3" id="KW-1185">Reference proteome</keyword>
<proteinExistence type="predicted"/>
<evidence type="ECO:0000313" key="3">
    <source>
        <dbReference type="Proteomes" id="UP000800082"/>
    </source>
</evidence>
<protein>
    <submittedName>
        <fullName evidence="2">Uncharacterized protein</fullName>
    </submittedName>
</protein>
<dbReference type="GeneID" id="54345296"/>
<dbReference type="Proteomes" id="UP000800082">
    <property type="component" value="Unassembled WGS sequence"/>
</dbReference>
<sequence length="298" mass="34092">MPPRWLQHPVTVFLVPLTIFLCLPNLYKFLPSVTDPSYDEARLQKIASLMDEIYTTLADATFIPHNAISRGPHVINTTSLPCRPSVSVLRLMELLPYVDSSLVNEPDWIHGGHFMDYKNTEHLADLCDPCRGRGIDWTDYMSQSDIGLTNYGTGGWNGDRSWVMIYDTKRDAIRIYRGELWVTRGGAEQEFGEEMESWWFEDNGELWWDRDDGAAHILRAIAKNYRTLKWTPWGTSNRENGFGVPPQTIKTLLQRNGWPTAFDCDQFNVEFVRNKHKPSGKGYAEAALKEDDSVAGRS</sequence>
<feature type="compositionally biased region" description="Basic and acidic residues" evidence="1">
    <location>
        <begin position="287"/>
        <end position="298"/>
    </location>
</feature>
<dbReference type="AlphaFoldDB" id="A0A6A5RM36"/>
<gene>
    <name evidence="2" type="ORF">M421DRAFT_158853</name>
</gene>
<reference evidence="2" key="1">
    <citation type="journal article" date="2020" name="Stud. Mycol.">
        <title>101 Dothideomycetes genomes: a test case for predicting lifestyles and emergence of pathogens.</title>
        <authorList>
            <person name="Haridas S."/>
            <person name="Albert R."/>
            <person name="Binder M."/>
            <person name="Bloem J."/>
            <person name="Labutti K."/>
            <person name="Salamov A."/>
            <person name="Andreopoulos B."/>
            <person name="Baker S."/>
            <person name="Barry K."/>
            <person name="Bills G."/>
            <person name="Bluhm B."/>
            <person name="Cannon C."/>
            <person name="Castanera R."/>
            <person name="Culley D."/>
            <person name="Daum C."/>
            <person name="Ezra D."/>
            <person name="Gonzalez J."/>
            <person name="Henrissat B."/>
            <person name="Kuo A."/>
            <person name="Liang C."/>
            <person name="Lipzen A."/>
            <person name="Lutzoni F."/>
            <person name="Magnuson J."/>
            <person name="Mondo S."/>
            <person name="Nolan M."/>
            <person name="Ohm R."/>
            <person name="Pangilinan J."/>
            <person name="Park H.-J."/>
            <person name="Ramirez L."/>
            <person name="Alfaro M."/>
            <person name="Sun H."/>
            <person name="Tritt A."/>
            <person name="Yoshinaga Y."/>
            <person name="Zwiers L.-H."/>
            <person name="Turgeon B."/>
            <person name="Goodwin S."/>
            <person name="Spatafora J."/>
            <person name="Crous P."/>
            <person name="Grigoriev I."/>
        </authorList>
    </citation>
    <scope>NUCLEOTIDE SEQUENCE</scope>
    <source>
        <strain evidence="2">CBS 183.55</strain>
    </source>
</reference>
<dbReference type="RefSeq" id="XP_033448582.1">
    <property type="nucleotide sequence ID" value="XM_033587650.1"/>
</dbReference>
<feature type="region of interest" description="Disordered" evidence="1">
    <location>
        <begin position="276"/>
        <end position="298"/>
    </location>
</feature>
<accession>A0A6A5RM36</accession>
<evidence type="ECO:0000256" key="1">
    <source>
        <dbReference type="SAM" id="MobiDB-lite"/>
    </source>
</evidence>
<name>A0A6A5RM36_9PLEO</name>
<evidence type="ECO:0000313" key="2">
    <source>
        <dbReference type="EMBL" id="KAF1928330.1"/>
    </source>
</evidence>